<reference evidence="4 5" key="1">
    <citation type="submission" date="2012-01" db="EMBL/GenBank/DDBJ databases">
        <title>The Genome Sequence of Scardovia wiggsiae F0424.</title>
        <authorList>
            <consortium name="The Broad Institute Genome Sequencing Platform"/>
            <person name="Earl A."/>
            <person name="Ward D."/>
            <person name="Feldgarden M."/>
            <person name="Gevers D."/>
            <person name="Izard J."/>
            <person name="Ganesan A."/>
            <person name="Baranova O.V."/>
            <person name="Blanton J.M."/>
            <person name="Tanner A.C."/>
            <person name="Mathney J."/>
            <person name="Dewhirst F.E."/>
            <person name="Young S.K."/>
            <person name="Zeng Q."/>
            <person name="Gargeya S."/>
            <person name="Fitzgerald M."/>
            <person name="Haas B."/>
            <person name="Abouelleil A."/>
            <person name="Alvarado L."/>
            <person name="Arachchi H.M."/>
            <person name="Berlin A."/>
            <person name="Chapman S.B."/>
            <person name="Gearin G."/>
            <person name="Goldberg J."/>
            <person name="Griggs A."/>
            <person name="Gujja S."/>
            <person name="Hansen M."/>
            <person name="Heiman D."/>
            <person name="Howarth C."/>
            <person name="Larimer J."/>
            <person name="Lui A."/>
            <person name="MacDonald P.J.P."/>
            <person name="McCowen C."/>
            <person name="Montmayeur A."/>
            <person name="Murphy C."/>
            <person name="Neiman D."/>
            <person name="Pearson M."/>
            <person name="Priest M."/>
            <person name="Roberts A."/>
            <person name="Saif S."/>
            <person name="Shea T."/>
            <person name="Sisk P."/>
            <person name="Stolte C."/>
            <person name="Sykes S."/>
            <person name="Wortman J."/>
            <person name="Nusbaum C."/>
            <person name="Birren B."/>
        </authorList>
    </citation>
    <scope>NUCLEOTIDE SEQUENCE [LARGE SCALE GENOMIC DNA]</scope>
    <source>
        <strain evidence="4 5">F0424</strain>
    </source>
</reference>
<evidence type="ECO:0000256" key="1">
    <source>
        <dbReference type="SAM" id="MobiDB-lite"/>
    </source>
</evidence>
<organism evidence="4 5">
    <name type="scientific">Scardovia wiggsiae F0424</name>
    <dbReference type="NCBI Taxonomy" id="857290"/>
    <lineage>
        <taxon>Bacteria</taxon>
        <taxon>Bacillati</taxon>
        <taxon>Actinomycetota</taxon>
        <taxon>Actinomycetes</taxon>
        <taxon>Bifidobacteriales</taxon>
        <taxon>Bifidobacteriaceae</taxon>
        <taxon>Scardovia</taxon>
    </lineage>
</organism>
<feature type="transmembrane region" description="Helical" evidence="2">
    <location>
        <begin position="73"/>
        <end position="93"/>
    </location>
</feature>
<dbReference type="EMBL" id="AGZS01000006">
    <property type="protein sequence ID" value="EJD64491.1"/>
    <property type="molecule type" value="Genomic_DNA"/>
</dbReference>
<keyword evidence="2" id="KW-0472">Membrane</keyword>
<dbReference type="HOGENOM" id="CLU_052333_1_1_11"/>
<evidence type="ECO:0000313" key="4">
    <source>
        <dbReference type="EMBL" id="EJD64491.1"/>
    </source>
</evidence>
<dbReference type="STRING" id="857290.HMPREF9156_00986"/>
<dbReference type="RefSeq" id="WP_007148050.1">
    <property type="nucleotide sequence ID" value="NZ_AKCI01000001.1"/>
</dbReference>
<dbReference type="OrthoDB" id="2340043at2"/>
<dbReference type="Proteomes" id="UP000006415">
    <property type="component" value="Unassembled WGS sequence"/>
</dbReference>
<proteinExistence type="predicted"/>
<dbReference type="Pfam" id="PF03372">
    <property type="entry name" value="Exo_endo_phos"/>
    <property type="match status" value="1"/>
</dbReference>
<comment type="caution">
    <text evidence="4">The sequence shown here is derived from an EMBL/GenBank/DDBJ whole genome shotgun (WGS) entry which is preliminary data.</text>
</comment>
<keyword evidence="2" id="KW-1133">Transmembrane helix</keyword>
<feature type="domain" description="Endonuclease/exonuclease/phosphatase" evidence="3">
    <location>
        <begin position="161"/>
        <end position="380"/>
    </location>
</feature>
<dbReference type="GO" id="GO:0003824">
    <property type="term" value="F:catalytic activity"/>
    <property type="evidence" value="ECO:0007669"/>
    <property type="project" value="InterPro"/>
</dbReference>
<dbReference type="eggNOG" id="COG3021">
    <property type="taxonomic scope" value="Bacteria"/>
</dbReference>
<evidence type="ECO:0000313" key="5">
    <source>
        <dbReference type="Proteomes" id="UP000006415"/>
    </source>
</evidence>
<protein>
    <recommendedName>
        <fullName evidence="3">Endonuclease/exonuclease/phosphatase domain-containing protein</fullName>
    </recommendedName>
</protein>
<evidence type="ECO:0000256" key="2">
    <source>
        <dbReference type="SAM" id="Phobius"/>
    </source>
</evidence>
<dbReference type="InterPro" id="IPR005135">
    <property type="entry name" value="Endo/exonuclease/phosphatase"/>
</dbReference>
<feature type="transmembrane region" description="Helical" evidence="2">
    <location>
        <begin position="100"/>
        <end position="118"/>
    </location>
</feature>
<dbReference type="Gene3D" id="3.60.10.10">
    <property type="entry name" value="Endonuclease/exonuclease/phosphatase"/>
    <property type="match status" value="1"/>
</dbReference>
<keyword evidence="2" id="KW-0812">Transmembrane</keyword>
<gene>
    <name evidence="4" type="ORF">HMPREF9156_00986</name>
</gene>
<feature type="transmembrane region" description="Helical" evidence="2">
    <location>
        <begin position="42"/>
        <end position="61"/>
    </location>
</feature>
<feature type="compositionally biased region" description="Polar residues" evidence="1">
    <location>
        <begin position="1"/>
        <end position="24"/>
    </location>
</feature>
<dbReference type="InterPro" id="IPR036691">
    <property type="entry name" value="Endo/exonu/phosph_ase_sf"/>
</dbReference>
<dbReference type="SUPFAM" id="SSF56219">
    <property type="entry name" value="DNase I-like"/>
    <property type="match status" value="1"/>
</dbReference>
<name>J0WZF8_9BIFI</name>
<keyword evidence="5" id="KW-1185">Reference proteome</keyword>
<accession>J0WZF8</accession>
<sequence length="390" mass="42175">MAVQQGNSSASSTAQYYNSYNPSEASKRSSGKKSRKRKKSSMILWILLIIIVLWMCLHFLPERFSYLRPVPEATALIPLLIVPLLVILAIALARRSWGQSLVSFFLIAIEIVWSIGYFTEIPQSLNQILALPRQTASNAVSDGAPGSEASSLSNPSAVTVMTINARYGQADTGSIVQAIKTNHVDVLCVQEATDSFIDRMGAAGISDELPFLQSGAKTSRDNGGFNAVWTRKQPAEQHDKSVQSESSQIPTAVVSVNGHNILFGSTHPKSPQRGGESWRNSINALKSFAQVNNPSLGISTHIEATVIAGDMNSGIHHSVFRNILSSGLTDASYNLHKGMHPTFPASWPLVPSLIEIDHVLYSGPVRAATVKSLVIPRTDHRALVSTLIVG</sequence>
<feature type="region of interest" description="Disordered" evidence="1">
    <location>
        <begin position="1"/>
        <end position="34"/>
    </location>
</feature>
<evidence type="ECO:0000259" key="3">
    <source>
        <dbReference type="Pfam" id="PF03372"/>
    </source>
</evidence>
<dbReference type="AlphaFoldDB" id="J0WZF8"/>